<dbReference type="AlphaFoldDB" id="A0A1G8CTM8"/>
<dbReference type="InterPro" id="IPR015421">
    <property type="entry name" value="PyrdxlP-dep_Trfase_major"/>
</dbReference>
<dbReference type="GO" id="GO:0006520">
    <property type="term" value="P:amino acid metabolic process"/>
    <property type="evidence" value="ECO:0007669"/>
    <property type="project" value="InterPro"/>
</dbReference>
<evidence type="ECO:0000256" key="5">
    <source>
        <dbReference type="ARBA" id="ARBA00022898"/>
    </source>
</evidence>
<protein>
    <submittedName>
        <fullName evidence="7">Aspartate aminotransferase</fullName>
    </submittedName>
</protein>
<comment type="cofactor">
    <cofactor evidence="1">
        <name>pyridoxal 5'-phosphate</name>
        <dbReference type="ChEBI" id="CHEBI:597326"/>
    </cofactor>
</comment>
<dbReference type="InterPro" id="IPR004839">
    <property type="entry name" value="Aminotransferase_I/II_large"/>
</dbReference>
<dbReference type="GO" id="GO:0030170">
    <property type="term" value="F:pyridoxal phosphate binding"/>
    <property type="evidence" value="ECO:0007669"/>
    <property type="project" value="InterPro"/>
</dbReference>
<dbReference type="PANTHER" id="PTHR46383:SF1">
    <property type="entry name" value="ASPARTATE AMINOTRANSFERASE"/>
    <property type="match status" value="1"/>
</dbReference>
<dbReference type="Gene3D" id="3.90.1150.10">
    <property type="entry name" value="Aspartate Aminotransferase, domain 1"/>
    <property type="match status" value="1"/>
</dbReference>
<gene>
    <name evidence="7" type="ORF">SAMN05216553_12433</name>
</gene>
<accession>A0A1G8CTM8</accession>
<dbReference type="Gene3D" id="3.40.640.10">
    <property type="entry name" value="Type I PLP-dependent aspartate aminotransferase-like (Major domain)"/>
    <property type="match status" value="1"/>
</dbReference>
<comment type="similarity">
    <text evidence="2">Belongs to the class-I pyridoxal-phosphate-dependent aminotransferase family.</text>
</comment>
<feature type="domain" description="Aminotransferase class I/classII large" evidence="6">
    <location>
        <begin position="60"/>
        <end position="345"/>
    </location>
</feature>
<evidence type="ECO:0000259" key="6">
    <source>
        <dbReference type="Pfam" id="PF00155"/>
    </source>
</evidence>
<dbReference type="STRING" id="200378.SAMN05216553_12433"/>
<dbReference type="CDD" id="cd00609">
    <property type="entry name" value="AAT_like"/>
    <property type="match status" value="1"/>
</dbReference>
<keyword evidence="5" id="KW-0663">Pyridoxal phosphate</keyword>
<name>A0A1G8CTM8_9PSEU</name>
<dbReference type="GO" id="GO:0008483">
    <property type="term" value="F:transaminase activity"/>
    <property type="evidence" value="ECO:0007669"/>
    <property type="project" value="UniProtKB-KW"/>
</dbReference>
<dbReference type="InterPro" id="IPR015422">
    <property type="entry name" value="PyrdxlP-dep_Trfase_small"/>
</dbReference>
<evidence type="ECO:0000313" key="8">
    <source>
        <dbReference type="Proteomes" id="UP000199623"/>
    </source>
</evidence>
<proteinExistence type="inferred from homology"/>
<dbReference type="SUPFAM" id="SSF53383">
    <property type="entry name" value="PLP-dependent transferases"/>
    <property type="match status" value="1"/>
</dbReference>
<keyword evidence="4 7" id="KW-0808">Transferase</keyword>
<evidence type="ECO:0000256" key="1">
    <source>
        <dbReference type="ARBA" id="ARBA00001933"/>
    </source>
</evidence>
<evidence type="ECO:0000256" key="3">
    <source>
        <dbReference type="ARBA" id="ARBA00022576"/>
    </source>
</evidence>
<dbReference type="PANTHER" id="PTHR46383">
    <property type="entry name" value="ASPARTATE AMINOTRANSFERASE"/>
    <property type="match status" value="1"/>
</dbReference>
<dbReference type="Proteomes" id="UP000199623">
    <property type="component" value="Unassembled WGS sequence"/>
</dbReference>
<dbReference type="InterPro" id="IPR015424">
    <property type="entry name" value="PyrdxlP-dep_Trfase"/>
</dbReference>
<reference evidence="8" key="1">
    <citation type="submission" date="2016-10" db="EMBL/GenBank/DDBJ databases">
        <authorList>
            <person name="Varghese N."/>
            <person name="Submissions S."/>
        </authorList>
    </citation>
    <scope>NUCLEOTIDE SEQUENCE [LARGE SCALE GENOMIC DNA]</scope>
    <source>
        <strain evidence="8">CGMCC 4.3506</strain>
    </source>
</reference>
<organism evidence="7 8">
    <name type="scientific">Lentzea fradiae</name>
    <dbReference type="NCBI Taxonomy" id="200378"/>
    <lineage>
        <taxon>Bacteria</taxon>
        <taxon>Bacillati</taxon>
        <taxon>Actinomycetota</taxon>
        <taxon>Actinomycetes</taxon>
        <taxon>Pseudonocardiales</taxon>
        <taxon>Pseudonocardiaceae</taxon>
        <taxon>Lentzea</taxon>
    </lineage>
</organism>
<dbReference type="RefSeq" id="WP_176947125.1">
    <property type="nucleotide sequence ID" value="NZ_FNCC01000024.1"/>
</dbReference>
<dbReference type="InterPro" id="IPR050596">
    <property type="entry name" value="AspAT/PAT-like"/>
</dbReference>
<keyword evidence="8" id="KW-1185">Reference proteome</keyword>
<evidence type="ECO:0000313" key="7">
    <source>
        <dbReference type="EMBL" id="SDH48633.1"/>
    </source>
</evidence>
<evidence type="ECO:0000256" key="4">
    <source>
        <dbReference type="ARBA" id="ARBA00022679"/>
    </source>
</evidence>
<keyword evidence="3 7" id="KW-0032">Aminotransferase</keyword>
<sequence length="513" mass="55128">MSATATRWMAGGFEQQDAIVRFRRARGAIEGLDRNGVQVAKGWSDPSVISLAHGEGVRRPHPDVIAAGVRALLDTEESSLDNYLYLRPFKTFDEAVAQDFLAEGVPEEYARHVCVESGNTRLFMGFFNAVANPGDIVLVPQTYYQALNMWADIARVELRVVRTRREDDYVMTADALDAWFAENPADAGRTKAVVLFNPSYTGALYSEAVLEALADRVLAHDLAVLEDSIFTQTEFAGERVHHLAAVPGLGDRVVTVDGGSKAYGLANIRIGWACGAPELIARMKYHATATSIAIPHVAKAMALAAMRAPADYLAENARECAERAALVERLLGEINDEVSSVLGHEPGVPFFAVGHRPRSGHSVLVSARGLAGLRTPDGEVLNDSVDVTSYFLREAAVCLSPGLSNGFDDCTVRISFGCLGSEHTWKDNREHELSAAADALLREVSPTSTESERRSLMRGLGLGGPGGALSSAGYEGGRAVLVDAIAGRLKRGALRLAEHARQGFATTAGRGDR</sequence>
<evidence type="ECO:0000256" key="2">
    <source>
        <dbReference type="ARBA" id="ARBA00007441"/>
    </source>
</evidence>
<dbReference type="EMBL" id="FNCC01000024">
    <property type="protein sequence ID" value="SDH48633.1"/>
    <property type="molecule type" value="Genomic_DNA"/>
</dbReference>
<dbReference type="Pfam" id="PF00155">
    <property type="entry name" value="Aminotran_1_2"/>
    <property type="match status" value="1"/>
</dbReference>